<accession>A0AAD5T753</accession>
<keyword evidence="11" id="KW-1185">Reference proteome</keyword>
<evidence type="ECO:0000259" key="9">
    <source>
        <dbReference type="PROSITE" id="PS50250"/>
    </source>
</evidence>
<dbReference type="FunFam" id="1.25.40.860:FF:000003">
    <property type="entry name" value="Eukaryotic translation initiation factor 3 subunit A"/>
    <property type="match status" value="1"/>
</dbReference>
<evidence type="ECO:0000256" key="2">
    <source>
        <dbReference type="ARBA" id="ARBA00022490"/>
    </source>
</evidence>
<dbReference type="Pfam" id="PF01399">
    <property type="entry name" value="PCI"/>
    <property type="match status" value="1"/>
</dbReference>
<feature type="compositionally biased region" description="Low complexity" evidence="8">
    <location>
        <begin position="1018"/>
        <end position="1031"/>
    </location>
</feature>
<dbReference type="FunFam" id="4.10.860.10:FF:000001">
    <property type="entry name" value="Eukaryotic translation initiation factor 3 subunit A"/>
    <property type="match status" value="1"/>
</dbReference>
<comment type="subunit">
    <text evidence="7">Component of the eukaryotic translation initiation factor 3 (eIF-3) complex.</text>
</comment>
<evidence type="ECO:0000256" key="4">
    <source>
        <dbReference type="ARBA" id="ARBA00022884"/>
    </source>
</evidence>
<organism evidence="10 11">
    <name type="scientific">Physocladia obscura</name>
    <dbReference type="NCBI Taxonomy" id="109957"/>
    <lineage>
        <taxon>Eukaryota</taxon>
        <taxon>Fungi</taxon>
        <taxon>Fungi incertae sedis</taxon>
        <taxon>Chytridiomycota</taxon>
        <taxon>Chytridiomycota incertae sedis</taxon>
        <taxon>Chytridiomycetes</taxon>
        <taxon>Chytridiales</taxon>
        <taxon>Chytriomycetaceae</taxon>
        <taxon>Physocladia</taxon>
    </lineage>
</organism>
<keyword evidence="2 7" id="KW-0963">Cytoplasm</keyword>
<dbReference type="GO" id="GO:0071540">
    <property type="term" value="C:eukaryotic translation initiation factor 3 complex, eIF3e"/>
    <property type="evidence" value="ECO:0007669"/>
    <property type="project" value="TreeGrafter"/>
</dbReference>
<evidence type="ECO:0000256" key="5">
    <source>
        <dbReference type="ARBA" id="ARBA00022917"/>
    </source>
</evidence>
<dbReference type="AlphaFoldDB" id="A0AAD5T753"/>
<dbReference type="EMBL" id="JADGJH010000379">
    <property type="protein sequence ID" value="KAJ3130582.1"/>
    <property type="molecule type" value="Genomic_DNA"/>
</dbReference>
<feature type="compositionally biased region" description="Low complexity" evidence="8">
    <location>
        <begin position="863"/>
        <end position="878"/>
    </location>
</feature>
<comment type="subcellular location">
    <subcellularLocation>
        <location evidence="1 7">Cytoplasm</location>
    </subcellularLocation>
</comment>
<dbReference type="InterPro" id="IPR054711">
    <property type="entry name" value="eIF3a_PCI_TPR-like"/>
</dbReference>
<feature type="compositionally biased region" description="Basic and acidic residues" evidence="8">
    <location>
        <begin position="853"/>
        <end position="862"/>
    </location>
</feature>
<feature type="compositionally biased region" description="Basic and acidic residues" evidence="8">
    <location>
        <begin position="973"/>
        <end position="996"/>
    </location>
</feature>
<dbReference type="PROSITE" id="PS50250">
    <property type="entry name" value="PCI"/>
    <property type="match status" value="1"/>
</dbReference>
<comment type="similarity">
    <text evidence="7">Belongs to the eIF-3 subunit A family.</text>
</comment>
<dbReference type="GO" id="GO:0003729">
    <property type="term" value="F:mRNA binding"/>
    <property type="evidence" value="ECO:0007669"/>
    <property type="project" value="TreeGrafter"/>
</dbReference>
<feature type="compositionally biased region" description="Basic and acidic residues" evidence="8">
    <location>
        <begin position="898"/>
        <end position="909"/>
    </location>
</feature>
<evidence type="ECO:0000256" key="7">
    <source>
        <dbReference type="HAMAP-Rule" id="MF_03000"/>
    </source>
</evidence>
<sequence length="1040" mass="116799">MAVNQSETALDLLHEVIMSKRSRSTAITTLEPVVLRFIELSALLRKGKMAKEVLHQYKNISQNVSVVAIELVIKKFIDLSESKVAEAQTKADKINLDNVEDLEALETPESIILSTVSGDVSKDRTDREVVTPWLKFLWESYRTALDILRNNSRLEVLYQAMASQAFKFCLKYNRKTEFRRLCEILRQHLTTSAKYAGQTHSINLSDPETLQRHLGTRFEQLNAAAELELWQEGFRSVEDIHTLFIVSKKPPKAIMLANYYEKLARILIVGENYLFHAAAFSKLFAIVRTNKNLSDEEHERMATIVLISALSIPIISANKTRSTTADTDDNKPRDQRLTNLLRAFKTPTRESLLKEALSKPVFSRIRPEVRELYNILEVDFHPLSICKKIAPIITKLSNQKDLTKYARPLHQVILTRLLQQLSQVYQSITIDAIVNLASFPCLNTNIIHDESSIEKFIMNGCRNGDLSIRINHMAKIITFESDVFSGASGKGGVHKASWTATGTSTLTPSELMRAHLTTLATRLNAAAYLINPTKLVEKREAQNERLRAALESMEGERRFAAERVVLVEKRREIKEYEAAKKSRQDEIKRQEQMRRELEAEKVRMEEDMRRREVAKIAQIRADREREEAVKLAERIAGDGKNKNSKEELMTLDSETLMRKQFELLEQEKRELASKMKQITKKLDHTERAYRQAETVKWGADYVEQKKIDKAYYVVLKNAKLEAAQVKHTEDLKVKSRVTRMLPDYEDFKSKLNAARQTAYGAQVAEANVLIEEAKAKRIAEVKKVKFDELARKNKEEEARRIFVENERIRLAESAKLAEEKAVRDAAKKLEDAERTKKLDEIARLQSERERAIEEKLQRERSRASNPAIPSSSARAAPSDGAWTRRGPPTAVTTAVRDSAADDGWKRKEPAAPASATPSVISSGGLYVLPAKRVEAGGGGGGARPAYSSGDRASGSGDRFTDRPSSGAFGSSRGSERRDGDRPSAFGPKRDAPRDEPSSGAAGDSGGGGWRAREAAKSGSATPAASNNATAGKYMVPNRRG</sequence>
<dbReference type="PANTHER" id="PTHR14005:SF0">
    <property type="entry name" value="EUKARYOTIC TRANSLATION INITIATION FACTOR 3 SUBUNIT A"/>
    <property type="match status" value="1"/>
</dbReference>
<keyword evidence="4 7" id="KW-0694">RNA-binding</keyword>
<dbReference type="InterPro" id="IPR027512">
    <property type="entry name" value="EIF3A"/>
</dbReference>
<feature type="compositionally biased region" description="Low complexity" evidence="8">
    <location>
        <begin position="947"/>
        <end position="957"/>
    </location>
</feature>
<evidence type="ECO:0000313" key="11">
    <source>
        <dbReference type="Proteomes" id="UP001211907"/>
    </source>
</evidence>
<keyword evidence="3 7" id="KW-0396">Initiation factor</keyword>
<proteinExistence type="inferred from homology"/>
<name>A0AAD5T753_9FUNG</name>
<evidence type="ECO:0000313" key="10">
    <source>
        <dbReference type="EMBL" id="KAJ3130582.1"/>
    </source>
</evidence>
<evidence type="ECO:0000256" key="6">
    <source>
        <dbReference type="ARBA" id="ARBA00023054"/>
    </source>
</evidence>
<evidence type="ECO:0000256" key="8">
    <source>
        <dbReference type="SAM" id="MobiDB-lite"/>
    </source>
</evidence>
<keyword evidence="6 7" id="KW-0175">Coiled coil</keyword>
<dbReference type="InterPro" id="IPR000717">
    <property type="entry name" value="PCI_dom"/>
</dbReference>
<keyword evidence="5 7" id="KW-0648">Protein biosynthesis</keyword>
<dbReference type="GO" id="GO:0071541">
    <property type="term" value="C:eukaryotic translation initiation factor 3 complex, eIF3m"/>
    <property type="evidence" value="ECO:0007669"/>
    <property type="project" value="TreeGrafter"/>
</dbReference>
<dbReference type="GO" id="GO:0033290">
    <property type="term" value="C:eukaryotic 48S preinitiation complex"/>
    <property type="evidence" value="ECO:0007669"/>
    <property type="project" value="UniProtKB-UniRule"/>
</dbReference>
<dbReference type="Proteomes" id="UP001211907">
    <property type="component" value="Unassembled WGS sequence"/>
</dbReference>
<dbReference type="GO" id="GO:0002188">
    <property type="term" value="P:translation reinitiation"/>
    <property type="evidence" value="ECO:0007669"/>
    <property type="project" value="TreeGrafter"/>
</dbReference>
<evidence type="ECO:0000256" key="1">
    <source>
        <dbReference type="ARBA" id="ARBA00004496"/>
    </source>
</evidence>
<comment type="caution">
    <text evidence="10">The sequence shown here is derived from an EMBL/GenBank/DDBJ whole genome shotgun (WGS) entry which is preliminary data.</text>
</comment>
<dbReference type="SMART" id="SM00088">
    <property type="entry name" value="PINT"/>
    <property type="match status" value="1"/>
</dbReference>
<feature type="coiled-coil region" evidence="7">
    <location>
        <begin position="536"/>
        <end position="634"/>
    </location>
</feature>
<dbReference type="HAMAP" id="MF_03000">
    <property type="entry name" value="eIF3a"/>
    <property type="match status" value="1"/>
</dbReference>
<feature type="region of interest" description="Disordered" evidence="8">
    <location>
        <begin position="853"/>
        <end position="1040"/>
    </location>
</feature>
<comment type="function">
    <text evidence="7">RNA-binding component of the eukaryotic translation initiation factor 3 (eIF-3) complex, which is involved in protein synthesis of a specialized repertoire of mRNAs and, together with other initiation factors, stimulates binding of mRNA and methionyl-tRNAi to the 40S ribosome. The eIF-3 complex specifically targets and initiates translation of a subset of mRNAs involved in cell proliferation.</text>
</comment>
<dbReference type="GO" id="GO:0043614">
    <property type="term" value="C:multi-eIF complex"/>
    <property type="evidence" value="ECO:0007669"/>
    <property type="project" value="TreeGrafter"/>
</dbReference>
<gene>
    <name evidence="10" type="primary">TIF32_2</name>
    <name evidence="7" type="synonym">TIF32</name>
    <name evidence="10" type="ORF">HK100_007943</name>
</gene>
<feature type="coiled-coil region" evidence="7">
    <location>
        <begin position="661"/>
        <end position="695"/>
    </location>
</feature>
<feature type="domain" description="PCI" evidence="9">
    <location>
        <begin position="298"/>
        <end position="484"/>
    </location>
</feature>
<dbReference type="Gene3D" id="1.25.40.860">
    <property type="match status" value="2"/>
</dbReference>
<dbReference type="GO" id="GO:0016282">
    <property type="term" value="C:eukaryotic 43S preinitiation complex"/>
    <property type="evidence" value="ECO:0007669"/>
    <property type="project" value="UniProtKB-UniRule"/>
</dbReference>
<dbReference type="Pfam" id="PF22591">
    <property type="entry name" value="eIF3a_PCI_TPR-like"/>
    <property type="match status" value="1"/>
</dbReference>
<reference evidence="10" key="1">
    <citation type="submission" date="2020-05" db="EMBL/GenBank/DDBJ databases">
        <title>Phylogenomic resolution of chytrid fungi.</title>
        <authorList>
            <person name="Stajich J.E."/>
            <person name="Amses K."/>
            <person name="Simmons R."/>
            <person name="Seto K."/>
            <person name="Myers J."/>
            <person name="Bonds A."/>
            <person name="Quandt C.A."/>
            <person name="Barry K."/>
            <person name="Liu P."/>
            <person name="Grigoriev I."/>
            <person name="Longcore J.E."/>
            <person name="James T.Y."/>
        </authorList>
    </citation>
    <scope>NUCLEOTIDE SEQUENCE</scope>
    <source>
        <strain evidence="10">JEL0513</strain>
    </source>
</reference>
<dbReference type="PANTHER" id="PTHR14005">
    <property type="entry name" value="EUKARYOTIC TRANSLATION INITIATION FACTOR 3, THETA SUBUNIT"/>
    <property type="match status" value="1"/>
</dbReference>
<dbReference type="Gene3D" id="4.10.860.10">
    <property type="entry name" value="UVR domain"/>
    <property type="match status" value="1"/>
</dbReference>
<protein>
    <recommendedName>
        <fullName evidence="7">Eukaryotic translation initiation factor 3 subunit A</fullName>
        <shortName evidence="7">eIF3a</shortName>
    </recommendedName>
    <alternativeName>
        <fullName evidence="7">Eukaryotic translation initiation factor 3 110 kDa subunit homolog</fullName>
        <shortName evidence="7">eIF3 p110</shortName>
    </alternativeName>
    <alternativeName>
        <fullName evidence="7">Translation initiation factor eIF3, p110 subunit homolog</fullName>
    </alternativeName>
</protein>
<dbReference type="GO" id="GO:0003743">
    <property type="term" value="F:translation initiation factor activity"/>
    <property type="evidence" value="ECO:0007669"/>
    <property type="project" value="UniProtKB-UniRule"/>
</dbReference>
<evidence type="ECO:0000256" key="3">
    <source>
        <dbReference type="ARBA" id="ARBA00022540"/>
    </source>
</evidence>
<dbReference type="GO" id="GO:0001732">
    <property type="term" value="P:formation of cytoplasmic translation initiation complex"/>
    <property type="evidence" value="ECO:0007669"/>
    <property type="project" value="UniProtKB-UniRule"/>
</dbReference>